<gene>
    <name evidence="2" type="ORF">QT969_25980</name>
</gene>
<dbReference type="Proteomes" id="UP001233164">
    <property type="component" value="Unassembled WGS sequence"/>
</dbReference>
<comment type="caution">
    <text evidence="2">The sequence shown here is derived from an EMBL/GenBank/DDBJ whole genome shotgun (WGS) entry which is preliminary data.</text>
</comment>
<feature type="non-terminal residue" evidence="2">
    <location>
        <position position="1"/>
    </location>
</feature>
<reference evidence="2 3" key="1">
    <citation type="submission" date="2023-06" db="EMBL/GenBank/DDBJ databases">
        <title>Rhodococcus indonesiensis sp. nov a new member of the Rhodococcus ruber lineage isolated from a sediment of neutral hot spring.</title>
        <authorList>
            <person name="Kusuma A.B."/>
            <person name="Fenylestari G."/>
            <person name="Ammar F."/>
            <person name="Nouioui I."/>
            <person name="Goodfellow M."/>
        </authorList>
    </citation>
    <scope>NUCLEOTIDE SEQUENCE [LARGE SCALE GENOMIC DNA]</scope>
    <source>
        <strain evidence="2 3">CSLK01-03</strain>
    </source>
</reference>
<sequence length="122" mass="13901">LRWKLPGPVGRRLLRSRPASVRRRHPCGPVLVRGTLLRRIRLGPRAALLGARRLRRVRASLRRGHPPVGGRRPAGTTLWWGTPHRSRSPRRRGTCRSVPVRRHRPFALRVVVGGTHVLISNR</sequence>
<dbReference type="RefSeq" id="WP_289382639.1">
    <property type="nucleotide sequence ID" value="NZ_JAUBOF010000258.1"/>
</dbReference>
<feature type="compositionally biased region" description="Basic residues" evidence="1">
    <location>
        <begin position="84"/>
        <end position="93"/>
    </location>
</feature>
<accession>A0ABT7RVX8</accession>
<evidence type="ECO:0000256" key="1">
    <source>
        <dbReference type="SAM" id="MobiDB-lite"/>
    </source>
</evidence>
<proteinExistence type="predicted"/>
<organism evidence="2 3">
    <name type="scientific">Rhodococcus indonesiensis</name>
    <dbReference type="NCBI Taxonomy" id="3055869"/>
    <lineage>
        <taxon>Bacteria</taxon>
        <taxon>Bacillati</taxon>
        <taxon>Actinomycetota</taxon>
        <taxon>Actinomycetes</taxon>
        <taxon>Mycobacteriales</taxon>
        <taxon>Nocardiaceae</taxon>
        <taxon>Rhodococcus</taxon>
    </lineage>
</organism>
<feature type="compositionally biased region" description="Low complexity" evidence="1">
    <location>
        <begin position="66"/>
        <end position="75"/>
    </location>
</feature>
<keyword evidence="3" id="KW-1185">Reference proteome</keyword>
<evidence type="ECO:0000313" key="2">
    <source>
        <dbReference type="EMBL" id="MDM7491731.1"/>
    </source>
</evidence>
<feature type="region of interest" description="Disordered" evidence="1">
    <location>
        <begin position="63"/>
        <end position="93"/>
    </location>
</feature>
<protein>
    <submittedName>
        <fullName evidence="2">Uncharacterized protein</fullName>
    </submittedName>
</protein>
<evidence type="ECO:0000313" key="3">
    <source>
        <dbReference type="Proteomes" id="UP001233164"/>
    </source>
</evidence>
<name>A0ABT7RVX8_9NOCA</name>
<dbReference type="EMBL" id="JAUBOF010000258">
    <property type="protein sequence ID" value="MDM7491731.1"/>
    <property type="molecule type" value="Genomic_DNA"/>
</dbReference>